<dbReference type="Gene3D" id="1.10.490.10">
    <property type="entry name" value="Globins"/>
    <property type="match status" value="1"/>
</dbReference>
<reference evidence="2" key="1">
    <citation type="submission" date="2022-10" db="EMBL/GenBank/DDBJ databases">
        <title>Genome assembly of Pristionchus species.</title>
        <authorList>
            <person name="Yoshida K."/>
            <person name="Sommer R.J."/>
        </authorList>
    </citation>
    <scope>NUCLEOTIDE SEQUENCE [LARGE SCALE GENOMIC DNA]</scope>
    <source>
        <strain evidence="2">RS5460</strain>
    </source>
</reference>
<dbReference type="Proteomes" id="UP001328107">
    <property type="component" value="Unassembled WGS sequence"/>
</dbReference>
<name>A0AAN5CSI3_9BILA</name>
<keyword evidence="2" id="KW-1185">Reference proteome</keyword>
<dbReference type="GO" id="GO:0019825">
    <property type="term" value="F:oxygen binding"/>
    <property type="evidence" value="ECO:0007669"/>
    <property type="project" value="InterPro"/>
</dbReference>
<comment type="caution">
    <text evidence="1">The sequence shown here is derived from an EMBL/GenBank/DDBJ whole genome shotgun (WGS) entry which is preliminary data.</text>
</comment>
<feature type="non-terminal residue" evidence="1">
    <location>
        <position position="1"/>
    </location>
</feature>
<dbReference type="AlphaFoldDB" id="A0AAN5CSI3"/>
<evidence type="ECO:0000313" key="2">
    <source>
        <dbReference type="Proteomes" id="UP001328107"/>
    </source>
</evidence>
<accession>A0AAN5CSI3</accession>
<dbReference type="InterPro" id="IPR012292">
    <property type="entry name" value="Globin/Proto"/>
</dbReference>
<sequence length="101" mass="11892">DRIQTFSQTMYRNKVTEIKLNNWMSNPDDHELLRSTWSDDFEVQFDIGSRIYMHLFDGPHGAAARSLFPWIAQYEAQGIDISEASEFKIQALRLIQVLHKY</sequence>
<dbReference type="PANTHER" id="PTHR47768:SF1">
    <property type="entry name" value="GLOBIN FAMILY PROFILE DOMAIN-CONTAINING PROTEIN"/>
    <property type="match status" value="1"/>
</dbReference>
<gene>
    <name evidence="1" type="ORF">PMAYCL1PPCAC_20196</name>
</gene>
<proteinExistence type="predicted"/>
<dbReference type="PANTHER" id="PTHR47768">
    <property type="entry name" value="GLOBIN RELATED-RELATED"/>
    <property type="match status" value="1"/>
</dbReference>
<organism evidence="1 2">
    <name type="scientific">Pristionchus mayeri</name>
    <dbReference type="NCBI Taxonomy" id="1317129"/>
    <lineage>
        <taxon>Eukaryota</taxon>
        <taxon>Metazoa</taxon>
        <taxon>Ecdysozoa</taxon>
        <taxon>Nematoda</taxon>
        <taxon>Chromadorea</taxon>
        <taxon>Rhabditida</taxon>
        <taxon>Rhabditina</taxon>
        <taxon>Diplogasteromorpha</taxon>
        <taxon>Diplogasteroidea</taxon>
        <taxon>Neodiplogasteridae</taxon>
        <taxon>Pristionchus</taxon>
    </lineage>
</organism>
<protein>
    <submittedName>
        <fullName evidence="1">Uncharacterized protein</fullName>
    </submittedName>
</protein>
<evidence type="ECO:0000313" key="1">
    <source>
        <dbReference type="EMBL" id="GMR50001.1"/>
    </source>
</evidence>
<dbReference type="GO" id="GO:0020037">
    <property type="term" value="F:heme binding"/>
    <property type="evidence" value="ECO:0007669"/>
    <property type="project" value="InterPro"/>
</dbReference>
<dbReference type="InterPro" id="IPR053341">
    <property type="entry name" value="Oxidative_stress_globin-like"/>
</dbReference>
<dbReference type="EMBL" id="BTRK01000004">
    <property type="protein sequence ID" value="GMR50001.1"/>
    <property type="molecule type" value="Genomic_DNA"/>
</dbReference>